<reference evidence="2 3" key="1">
    <citation type="submission" date="2020-02" db="EMBL/GenBank/DDBJ databases">
        <authorList>
            <person name="Gao J."/>
            <person name="Sun J."/>
        </authorList>
    </citation>
    <scope>NUCLEOTIDE SEQUENCE [LARGE SCALE GENOMIC DNA]</scope>
    <source>
        <strain evidence="2 3">7124</strain>
    </source>
</reference>
<evidence type="ECO:0000313" key="3">
    <source>
        <dbReference type="Proteomes" id="UP000480151"/>
    </source>
</evidence>
<dbReference type="InterPro" id="IPR041685">
    <property type="entry name" value="AAA_GajA/Old/RecF-like"/>
</dbReference>
<organism evidence="2 3">
    <name type="scientific">Paenibacillus apii</name>
    <dbReference type="NCBI Taxonomy" id="1850370"/>
    <lineage>
        <taxon>Bacteria</taxon>
        <taxon>Bacillati</taxon>
        <taxon>Bacillota</taxon>
        <taxon>Bacilli</taxon>
        <taxon>Bacillales</taxon>
        <taxon>Paenibacillaceae</taxon>
        <taxon>Paenibacillus</taxon>
    </lineage>
</organism>
<dbReference type="Pfam" id="PF13175">
    <property type="entry name" value="AAA_15"/>
    <property type="match status" value="1"/>
</dbReference>
<comment type="caution">
    <text evidence="2">The sequence shown here is derived from an EMBL/GenBank/DDBJ whole genome shotgun (WGS) entry which is preliminary data.</text>
</comment>
<feature type="domain" description="Endonuclease GajA/Old nuclease/RecF-like AAA" evidence="1">
    <location>
        <begin position="1"/>
        <end position="374"/>
    </location>
</feature>
<name>A0A6M1PRT3_9BACL</name>
<dbReference type="EMBL" id="JAAKGU010000011">
    <property type="protein sequence ID" value="NGM84795.1"/>
    <property type="molecule type" value="Genomic_DNA"/>
</dbReference>
<keyword evidence="2" id="KW-0067">ATP-binding</keyword>
<evidence type="ECO:0000313" key="2">
    <source>
        <dbReference type="EMBL" id="NGM84795.1"/>
    </source>
</evidence>
<dbReference type="SUPFAM" id="SSF52540">
    <property type="entry name" value="P-loop containing nucleoside triphosphate hydrolases"/>
    <property type="match status" value="1"/>
</dbReference>
<protein>
    <submittedName>
        <fullName evidence="2">ATP-binding protein</fullName>
    </submittedName>
</protein>
<dbReference type="InterPro" id="IPR027417">
    <property type="entry name" value="P-loop_NTPase"/>
</dbReference>
<keyword evidence="2" id="KW-0547">Nucleotide-binding</keyword>
<sequence length="392" mass="45063">MIKGIEVHGLNQRENYKLQFNEDINIFTGKNGSGKTTVLKLIWYLISGNIEKVFEEIDFKYVKLEGDKYSLEIINQVDVAENSMTNNIEDRHTNIIFVHNDTKKHYEIPTLLLNRVTRIPSKRNSIDFINELNHEISEVSGGSIFFPTFRRIEGGFSMGNNNGYMRAERFQDAISSISDSLSTSNHTFITSVSTRDIVDLLTRHYANISEQTNKLHIELSTYIESKIKTYSEYSKDASYTPVQTDKGLLDNANQILHEIQEELVQISTKRESFLKPFTVLSDLINQIFQHKGIKVTDKITLGETKEAMFSDKLSAGEKQMLSFLCYNAFSQNSSIFIDEPEISLHVDWQRTLFPTLMSQSSNNQFFVATHSPFIYSKYEDKEILLSEDRGGY</sequence>
<dbReference type="AlphaFoldDB" id="A0A6M1PRT3"/>
<proteinExistence type="predicted"/>
<dbReference type="Proteomes" id="UP000480151">
    <property type="component" value="Unassembled WGS sequence"/>
</dbReference>
<dbReference type="PANTHER" id="PTHR43581">
    <property type="entry name" value="ATP/GTP PHOSPHATASE"/>
    <property type="match status" value="1"/>
</dbReference>
<dbReference type="PANTHER" id="PTHR43581:SF2">
    <property type="entry name" value="EXCINUCLEASE ATPASE SUBUNIT"/>
    <property type="match status" value="1"/>
</dbReference>
<evidence type="ECO:0000259" key="1">
    <source>
        <dbReference type="Pfam" id="PF13175"/>
    </source>
</evidence>
<dbReference type="Gene3D" id="3.40.50.300">
    <property type="entry name" value="P-loop containing nucleotide triphosphate hydrolases"/>
    <property type="match status" value="1"/>
</dbReference>
<gene>
    <name evidence="2" type="ORF">G5B47_20540</name>
</gene>
<keyword evidence="3" id="KW-1185">Reference proteome</keyword>
<accession>A0A6M1PRT3</accession>
<dbReference type="InterPro" id="IPR051396">
    <property type="entry name" value="Bact_Antivir_Def_Nuclease"/>
</dbReference>
<dbReference type="RefSeq" id="WP_165102166.1">
    <property type="nucleotide sequence ID" value="NZ_JAAKGU010000011.1"/>
</dbReference>
<dbReference type="GO" id="GO:0005524">
    <property type="term" value="F:ATP binding"/>
    <property type="evidence" value="ECO:0007669"/>
    <property type="project" value="UniProtKB-KW"/>
</dbReference>